<sequence length="426" mass="47020">MRNGKKSLKKASVLLTTFLLVVMCLAVDTTSVSAAKIKLNKTKLTLTQGKKYRLKVKGTKKKVKWSSTKKSVATVNKKGVVTAKKKGTAYIKAKVGKKTYKCKVTVKSKKAPAKPAPTTPSAPVNPPAEPTATPTTAPAKTPVLSATSLSMRKGEYYQLSVQDPKHLPVWTSSNKNIAEVDSQGKVHAINVGTTEIKVDAGIVLTCTVTVTMETKPQTEPVLSKAVIKGQRSVKNEAGESVVIEIPLNTYTYTFSTIPTNVEELKQYNISGDDGRYKVLALYVMSLRTWKPENQTDCEEMIGYLCNKQLSVYEKQRLAEQMKKSKQYLYLGNAFLNGATPANDYTPSQPYSITLTQDSVVDEDQIYIPANPSIPSPDQYRAFIYCKASDSGKWIDVYKSSKDGNWYMYKWMDLITSIKAPASSNPF</sequence>
<proteinExistence type="predicted"/>
<dbReference type="EMBL" id="JAAITS010000102">
    <property type="protein sequence ID" value="NSG87711.1"/>
    <property type="molecule type" value="Genomic_DNA"/>
</dbReference>
<evidence type="ECO:0000313" key="5">
    <source>
        <dbReference type="Proteomes" id="UP001644719"/>
    </source>
</evidence>
<dbReference type="Gene3D" id="2.60.40.1080">
    <property type="match status" value="2"/>
</dbReference>
<name>A0ABX2HCE6_9FIRM</name>
<dbReference type="Pfam" id="PF02368">
    <property type="entry name" value="Big_2"/>
    <property type="match status" value="1"/>
</dbReference>
<dbReference type="GeneID" id="69515260"/>
<dbReference type="Proteomes" id="UP001644719">
    <property type="component" value="Unassembled WGS sequence"/>
</dbReference>
<comment type="caution">
    <text evidence="4">The sequence shown here is derived from an EMBL/GenBank/DDBJ whole genome shotgun (WGS) entry which is preliminary data.</text>
</comment>
<gene>
    <name evidence="4" type="ORF">G5B17_20480</name>
</gene>
<evidence type="ECO:0000256" key="2">
    <source>
        <dbReference type="SAM" id="SignalP"/>
    </source>
</evidence>
<dbReference type="InterPro" id="IPR054604">
    <property type="entry name" value="SbsC_Big-like"/>
</dbReference>
<feature type="compositionally biased region" description="Low complexity" evidence="1">
    <location>
        <begin position="130"/>
        <end position="139"/>
    </location>
</feature>
<dbReference type="InterPro" id="IPR008964">
    <property type="entry name" value="Invasin/intimin_cell_adhesion"/>
</dbReference>
<feature type="domain" description="BIG2" evidence="3">
    <location>
        <begin position="138"/>
        <end position="210"/>
    </location>
</feature>
<feature type="region of interest" description="Disordered" evidence="1">
    <location>
        <begin position="108"/>
        <end position="139"/>
    </location>
</feature>
<feature type="domain" description="BIG2" evidence="3">
    <location>
        <begin position="33"/>
        <end position="105"/>
    </location>
</feature>
<dbReference type="Pfam" id="PF22043">
    <property type="entry name" value="DUF6935"/>
    <property type="match status" value="1"/>
</dbReference>
<keyword evidence="2" id="KW-0732">Signal</keyword>
<feature type="chain" id="PRO_5046639830" description="BIG2 domain-containing protein" evidence="2">
    <location>
        <begin position="35"/>
        <end position="426"/>
    </location>
</feature>
<organism evidence="4 5">
    <name type="scientific">Blautia faecis</name>
    <dbReference type="NCBI Taxonomy" id="871665"/>
    <lineage>
        <taxon>Bacteria</taxon>
        <taxon>Bacillati</taxon>
        <taxon>Bacillota</taxon>
        <taxon>Clostridia</taxon>
        <taxon>Lachnospirales</taxon>
        <taxon>Lachnospiraceae</taxon>
        <taxon>Blautia</taxon>
    </lineage>
</organism>
<evidence type="ECO:0000259" key="3">
    <source>
        <dbReference type="SMART" id="SM00635"/>
    </source>
</evidence>
<evidence type="ECO:0000256" key="1">
    <source>
        <dbReference type="SAM" id="MobiDB-lite"/>
    </source>
</evidence>
<dbReference type="RefSeq" id="WP_118583507.1">
    <property type="nucleotide sequence ID" value="NZ_JAAINN010000023.1"/>
</dbReference>
<dbReference type="Pfam" id="PF22359">
    <property type="entry name" value="Big-like"/>
    <property type="match status" value="1"/>
</dbReference>
<dbReference type="SUPFAM" id="SSF49373">
    <property type="entry name" value="Invasin/intimin cell-adhesion fragments"/>
    <property type="match status" value="2"/>
</dbReference>
<feature type="compositionally biased region" description="Pro residues" evidence="1">
    <location>
        <begin position="114"/>
        <end position="129"/>
    </location>
</feature>
<keyword evidence="5" id="KW-1185">Reference proteome</keyword>
<feature type="signal peptide" evidence="2">
    <location>
        <begin position="1"/>
        <end position="34"/>
    </location>
</feature>
<reference evidence="4 5" key="1">
    <citation type="journal article" date="2020" name="Cell Host Microbe">
        <title>Functional and Genomic Variation between Human-Derived Isolates of Lachnospiraceae Reveals Inter- and Intra-Species Diversity.</title>
        <authorList>
            <person name="Sorbara M.T."/>
            <person name="Littmann E.R."/>
            <person name="Fontana E."/>
            <person name="Moody T.U."/>
            <person name="Kohout C.E."/>
            <person name="Gjonbalaj M."/>
            <person name="Eaton V."/>
            <person name="Seok R."/>
            <person name="Leiner I.M."/>
            <person name="Pamer E.G."/>
        </authorList>
    </citation>
    <scope>NUCLEOTIDE SEQUENCE [LARGE SCALE GENOMIC DNA]</scope>
    <source>
        <strain evidence="4 5">MSK.17.74</strain>
    </source>
</reference>
<evidence type="ECO:0000313" key="4">
    <source>
        <dbReference type="EMBL" id="NSG87711.1"/>
    </source>
</evidence>
<dbReference type="InterPro" id="IPR053907">
    <property type="entry name" value="DUF6935"/>
</dbReference>
<dbReference type="InterPro" id="IPR003343">
    <property type="entry name" value="Big_2"/>
</dbReference>
<protein>
    <recommendedName>
        <fullName evidence="3">BIG2 domain-containing protein</fullName>
    </recommendedName>
</protein>
<dbReference type="SMART" id="SM00635">
    <property type="entry name" value="BID_2"/>
    <property type="match status" value="2"/>
</dbReference>
<accession>A0ABX2HCE6</accession>